<feature type="region of interest" description="Disordered" evidence="1">
    <location>
        <begin position="44"/>
        <end position="84"/>
    </location>
</feature>
<dbReference type="RefSeq" id="WP_166180653.1">
    <property type="nucleotide sequence ID" value="NZ_CP045120.1"/>
</dbReference>
<dbReference type="AlphaFoldDB" id="A0A6G8QG59"/>
<geneLocation type="plasmid" evidence="2 3">
    <name>unnamed1</name>
</geneLocation>
<evidence type="ECO:0000313" key="2">
    <source>
        <dbReference type="EMBL" id="QIN85391.1"/>
    </source>
</evidence>
<feature type="compositionally biased region" description="Basic and acidic residues" evidence="1">
    <location>
        <begin position="52"/>
        <end position="74"/>
    </location>
</feature>
<accession>A0A6G8QG59</accession>
<sequence length="117" mass="12437">MLGTVIGRMLLKVPLGVPLKGRRAAGDGGLVRLLGRGEPAHLVQAAQDAMAEEQRDHQKGGHKPPPERAGRVFPHEAGIGHGNIVPRITPVGYMDTYRRVARGVPCSGSGPGRIVKR</sequence>
<organism evidence="2 3">
    <name type="scientific">Rubrobacter tropicus</name>
    <dbReference type="NCBI Taxonomy" id="2653851"/>
    <lineage>
        <taxon>Bacteria</taxon>
        <taxon>Bacillati</taxon>
        <taxon>Actinomycetota</taxon>
        <taxon>Rubrobacteria</taxon>
        <taxon>Rubrobacterales</taxon>
        <taxon>Rubrobacteraceae</taxon>
        <taxon>Rubrobacter</taxon>
    </lineage>
</organism>
<keyword evidence="2" id="KW-0614">Plasmid</keyword>
<keyword evidence="3" id="KW-1185">Reference proteome</keyword>
<evidence type="ECO:0000256" key="1">
    <source>
        <dbReference type="SAM" id="MobiDB-lite"/>
    </source>
</evidence>
<dbReference type="KEGG" id="rub:GBA63_22030"/>
<protein>
    <submittedName>
        <fullName evidence="2">Uncharacterized protein</fullName>
    </submittedName>
</protein>
<evidence type="ECO:0000313" key="3">
    <source>
        <dbReference type="Proteomes" id="UP000501452"/>
    </source>
</evidence>
<name>A0A6G8QG59_9ACTN</name>
<proteinExistence type="predicted"/>
<reference evidence="2 3" key="1">
    <citation type="submission" date="2019-10" db="EMBL/GenBank/DDBJ databases">
        <title>Rubrobacter sp nov SCSIO 52090 isolated from a deep-sea sediment in the South China Sea.</title>
        <authorList>
            <person name="Chen R.W."/>
        </authorList>
    </citation>
    <scope>NUCLEOTIDE SEQUENCE [LARGE SCALE GENOMIC DNA]</scope>
    <source>
        <strain evidence="2 3">SCSIO 52909</strain>
        <plasmid evidence="2 3">unnamed1</plasmid>
    </source>
</reference>
<dbReference type="EMBL" id="CP045120">
    <property type="protein sequence ID" value="QIN85391.1"/>
    <property type="molecule type" value="Genomic_DNA"/>
</dbReference>
<dbReference type="Proteomes" id="UP000501452">
    <property type="component" value="Plasmid unnamed1"/>
</dbReference>
<gene>
    <name evidence="2" type="ORF">GBA63_22030</name>
</gene>